<sequence length="89" mass="9872">MTTESPEDLVKKLSAWRLYLEAISRQRKDRMAALLDAADAASARARRIRDEAEQARRRLDALSQGRKPQTPPPGHAVTNRGKPDPDGAP</sequence>
<name>A0ABS4SU07_9PROT</name>
<comment type="caution">
    <text evidence="2">The sequence shown here is derived from an EMBL/GenBank/DDBJ whole genome shotgun (WGS) entry which is preliminary data.</text>
</comment>
<dbReference type="Proteomes" id="UP000781958">
    <property type="component" value="Unassembled WGS sequence"/>
</dbReference>
<evidence type="ECO:0000313" key="2">
    <source>
        <dbReference type="EMBL" id="MBP2296046.1"/>
    </source>
</evidence>
<evidence type="ECO:0000313" key="3">
    <source>
        <dbReference type="Proteomes" id="UP000781958"/>
    </source>
</evidence>
<dbReference type="EMBL" id="JAGINP010000026">
    <property type="protein sequence ID" value="MBP2296046.1"/>
    <property type="molecule type" value="Genomic_DNA"/>
</dbReference>
<evidence type="ECO:0000256" key="1">
    <source>
        <dbReference type="SAM" id="MobiDB-lite"/>
    </source>
</evidence>
<protein>
    <submittedName>
        <fullName evidence="2">Uncharacterized protein</fullName>
    </submittedName>
</protein>
<feature type="compositionally biased region" description="Basic and acidic residues" evidence="1">
    <location>
        <begin position="48"/>
        <end position="60"/>
    </location>
</feature>
<organism evidence="2 3">
    <name type="scientific">Azospirillum rugosum</name>
    <dbReference type="NCBI Taxonomy" id="416170"/>
    <lineage>
        <taxon>Bacteria</taxon>
        <taxon>Pseudomonadati</taxon>
        <taxon>Pseudomonadota</taxon>
        <taxon>Alphaproteobacteria</taxon>
        <taxon>Rhodospirillales</taxon>
        <taxon>Azospirillaceae</taxon>
        <taxon>Azospirillum</taxon>
    </lineage>
</organism>
<gene>
    <name evidence="2" type="ORF">J2851_005861</name>
</gene>
<feature type="region of interest" description="Disordered" evidence="1">
    <location>
        <begin position="41"/>
        <end position="89"/>
    </location>
</feature>
<reference evidence="2 3" key="1">
    <citation type="submission" date="2021-03" db="EMBL/GenBank/DDBJ databases">
        <title>Genomic Encyclopedia of Type Strains, Phase III (KMG-III): the genomes of soil and plant-associated and newly described type strains.</title>
        <authorList>
            <person name="Whitman W."/>
        </authorList>
    </citation>
    <scope>NUCLEOTIDE SEQUENCE [LARGE SCALE GENOMIC DNA]</scope>
    <source>
        <strain evidence="2 3">IMMIB AFH-6</strain>
    </source>
</reference>
<accession>A0ABS4SU07</accession>
<proteinExistence type="predicted"/>
<keyword evidence="3" id="KW-1185">Reference proteome</keyword>
<dbReference type="RefSeq" id="WP_209770751.1">
    <property type="nucleotide sequence ID" value="NZ_JAGINP010000026.1"/>
</dbReference>